<comment type="caution">
    <text evidence="8">The sequence shown here is derived from an EMBL/GenBank/DDBJ whole genome shotgun (WGS) entry which is preliminary data.</text>
</comment>
<comment type="catalytic activity">
    <reaction evidence="5">
        <text>a ribonucleotidyl-ribonucleotide-RNA + H2O = a 3'-end ribonucleotide-RNA + a 5'-end 5'-phospho-ribonucleoside-RNA + H(+)</text>
        <dbReference type="Rhea" id="RHEA:68096"/>
        <dbReference type="Rhea" id="RHEA-COMP:15179"/>
        <dbReference type="Rhea" id="RHEA-COMP:17355"/>
        <dbReference type="Rhea" id="RHEA-COMP:17428"/>
        <dbReference type="ChEBI" id="CHEBI:15377"/>
        <dbReference type="ChEBI" id="CHEBI:15378"/>
        <dbReference type="ChEBI" id="CHEBI:74896"/>
        <dbReference type="ChEBI" id="CHEBI:138282"/>
        <dbReference type="ChEBI" id="CHEBI:173118"/>
    </reaction>
    <physiologicalReaction direction="left-to-right" evidence="5">
        <dbReference type="Rhea" id="RHEA:68097"/>
    </physiologicalReaction>
</comment>
<evidence type="ECO:0000256" key="6">
    <source>
        <dbReference type="ARBA" id="ARBA00045869"/>
    </source>
</evidence>
<proteinExistence type="predicted"/>
<sequence length="187" mass="20575">MTATVHVLTAGYVGPKVASTVTLIRDLAAQVVVDPGMVADRERILAPLRELGVAPEDVTDVVFSHHHPDHTLNAALFPNARFHDHWAIYQDDVWDDRDADGYQLSEHIRLMRTPGHTAEDISTLVDTADGLVVLTHLWWSAEGPAEDPFATDGEQLQHYRKAVLELEPALIIPGHGAAFAPSEETPR</sequence>
<comment type="function">
    <text evidence="6">Endoribonuclease that catalyzes the hydrolysis of histone-coding pre-mRNA 3'-end. Involved in histone pre-mRNA processing during the S-phase of the cell cycle, which is required for entering/progressing through S-phase. Cleaves histone pre-mRNA at a major and a minor cleavage site after the 5'-ACCCA-3' and the 5'-ACCCACA-3' sequence, respectively, and located downstream of the stem-loop. May require the presence of the HDE element located at the histone pre-RNA 3'-end to avoid non-specific cleavage.</text>
</comment>
<comment type="subcellular location">
    <subcellularLocation>
        <location evidence="1">Cytoplasm</location>
        <location evidence="1">Cytosol</location>
    </subcellularLocation>
</comment>
<dbReference type="InterPro" id="IPR036866">
    <property type="entry name" value="RibonucZ/Hydroxyglut_hydro"/>
</dbReference>
<evidence type="ECO:0000256" key="1">
    <source>
        <dbReference type="ARBA" id="ARBA00004514"/>
    </source>
</evidence>
<dbReference type="InterPro" id="IPR039344">
    <property type="entry name" value="MBLAC1"/>
</dbReference>
<organism evidence="8 9">
    <name type="scientific">Catenulispora yoronensis</name>
    <dbReference type="NCBI Taxonomy" id="450799"/>
    <lineage>
        <taxon>Bacteria</taxon>
        <taxon>Bacillati</taxon>
        <taxon>Actinomycetota</taxon>
        <taxon>Actinomycetes</taxon>
        <taxon>Catenulisporales</taxon>
        <taxon>Catenulisporaceae</taxon>
        <taxon>Catenulispora</taxon>
    </lineage>
</organism>
<name>A0ABP5FCN1_9ACTN</name>
<evidence type="ECO:0000259" key="7">
    <source>
        <dbReference type="SMART" id="SM00849"/>
    </source>
</evidence>
<dbReference type="EMBL" id="BAAAQN010000007">
    <property type="protein sequence ID" value="GAA2020947.1"/>
    <property type="molecule type" value="Genomic_DNA"/>
</dbReference>
<comment type="subunit">
    <text evidence="2">Homodimer.</text>
</comment>
<dbReference type="Pfam" id="PF00753">
    <property type="entry name" value="Lactamase_B"/>
    <property type="match status" value="1"/>
</dbReference>
<reference evidence="9" key="1">
    <citation type="journal article" date="2019" name="Int. J. Syst. Evol. Microbiol.">
        <title>The Global Catalogue of Microorganisms (GCM) 10K type strain sequencing project: providing services to taxonomists for standard genome sequencing and annotation.</title>
        <authorList>
            <consortium name="The Broad Institute Genomics Platform"/>
            <consortium name="The Broad Institute Genome Sequencing Center for Infectious Disease"/>
            <person name="Wu L."/>
            <person name="Ma J."/>
        </authorList>
    </citation>
    <scope>NUCLEOTIDE SEQUENCE [LARGE SCALE GENOMIC DNA]</scope>
    <source>
        <strain evidence="9">JCM 16014</strain>
    </source>
</reference>
<dbReference type="SUPFAM" id="SSF56281">
    <property type="entry name" value="Metallo-hydrolase/oxidoreductase"/>
    <property type="match status" value="1"/>
</dbReference>
<accession>A0ABP5FCN1</accession>
<evidence type="ECO:0000256" key="3">
    <source>
        <dbReference type="ARBA" id="ARBA00014856"/>
    </source>
</evidence>
<dbReference type="PANTHER" id="PTHR23200">
    <property type="entry name" value="METALLO-BETA-LACTAMASE DOMAIN-CONTAINING PROTEIN 1"/>
    <property type="match status" value="1"/>
</dbReference>
<protein>
    <recommendedName>
        <fullName evidence="3">Metallo-beta-lactamase domain-containing protein 1</fullName>
    </recommendedName>
    <alternativeName>
        <fullName evidence="4">Endoribonuclease MBLAC1</fullName>
    </alternativeName>
</protein>
<evidence type="ECO:0000256" key="2">
    <source>
        <dbReference type="ARBA" id="ARBA00011738"/>
    </source>
</evidence>
<dbReference type="Gene3D" id="3.60.15.10">
    <property type="entry name" value="Ribonuclease Z/Hydroxyacylglutathione hydrolase-like"/>
    <property type="match status" value="1"/>
</dbReference>
<gene>
    <name evidence="8" type="ORF">GCM10009839_17230</name>
</gene>
<dbReference type="RefSeq" id="WP_344664980.1">
    <property type="nucleotide sequence ID" value="NZ_BAAAQN010000007.1"/>
</dbReference>
<dbReference type="PANTHER" id="PTHR23200:SF48">
    <property type="entry name" value="METALLO-BETA-LACTAMASE DOMAIN-CONTAINING PROTEIN 1"/>
    <property type="match status" value="1"/>
</dbReference>
<dbReference type="Proteomes" id="UP001500751">
    <property type="component" value="Unassembled WGS sequence"/>
</dbReference>
<dbReference type="SMART" id="SM00849">
    <property type="entry name" value="Lactamase_B"/>
    <property type="match status" value="1"/>
</dbReference>
<evidence type="ECO:0000313" key="9">
    <source>
        <dbReference type="Proteomes" id="UP001500751"/>
    </source>
</evidence>
<dbReference type="CDD" id="cd07711">
    <property type="entry name" value="MBLAC1-like_MBL-fold"/>
    <property type="match status" value="1"/>
</dbReference>
<evidence type="ECO:0000313" key="8">
    <source>
        <dbReference type="EMBL" id="GAA2020947.1"/>
    </source>
</evidence>
<evidence type="ECO:0000256" key="5">
    <source>
        <dbReference type="ARBA" id="ARBA00044690"/>
    </source>
</evidence>
<evidence type="ECO:0000256" key="4">
    <source>
        <dbReference type="ARBA" id="ARBA00032988"/>
    </source>
</evidence>
<feature type="domain" description="Metallo-beta-lactamase" evidence="7">
    <location>
        <begin position="18"/>
        <end position="175"/>
    </location>
</feature>
<keyword evidence="9" id="KW-1185">Reference proteome</keyword>
<dbReference type="InterPro" id="IPR001279">
    <property type="entry name" value="Metallo-B-lactamas"/>
</dbReference>